<keyword evidence="7" id="KW-0812">Transmembrane</keyword>
<comment type="caution">
    <text evidence="9">The sequence shown here is derived from an EMBL/GenBank/DDBJ whole genome shotgun (WGS) entry which is preliminary data.</text>
</comment>
<feature type="transmembrane region" description="Helical" evidence="7">
    <location>
        <begin position="25"/>
        <end position="46"/>
    </location>
</feature>
<dbReference type="PANTHER" id="PTHR34142:SF1">
    <property type="entry name" value="GLYCOSIDE HYDROLASE FAMILY 5 DOMAIN-CONTAINING PROTEIN"/>
    <property type="match status" value="1"/>
</dbReference>
<dbReference type="PANTHER" id="PTHR34142">
    <property type="entry name" value="ENDO-BETA-1,4-GLUCANASE A"/>
    <property type="match status" value="1"/>
</dbReference>
<dbReference type="Gene3D" id="3.20.20.80">
    <property type="entry name" value="Glycosidases"/>
    <property type="match status" value="1"/>
</dbReference>
<dbReference type="EC" id="3.2.1.4" evidence="3"/>
<comment type="catalytic activity">
    <reaction evidence="1">
        <text>Endohydrolysis of (1-&gt;4)-beta-D-glucosidic linkages in cellulose, lichenin and cereal beta-D-glucans.</text>
        <dbReference type="EC" id="3.2.1.4"/>
    </reaction>
</comment>
<dbReference type="AlphaFoldDB" id="A0A9N9Q3M7"/>
<evidence type="ECO:0000256" key="6">
    <source>
        <dbReference type="RuleBase" id="RU361153"/>
    </source>
</evidence>
<reference evidence="9" key="1">
    <citation type="submission" date="2021-07" db="EMBL/GenBank/DDBJ databases">
        <authorList>
            <person name="Durling M."/>
        </authorList>
    </citation>
    <scope>NUCLEOTIDE SEQUENCE</scope>
</reference>
<dbReference type="Pfam" id="PF00150">
    <property type="entry name" value="Cellulase"/>
    <property type="match status" value="1"/>
</dbReference>
<evidence type="ECO:0000256" key="5">
    <source>
        <dbReference type="ARBA" id="ARBA00023295"/>
    </source>
</evidence>
<feature type="domain" description="Glycoside hydrolase family 5" evidence="8">
    <location>
        <begin position="92"/>
        <end position="359"/>
    </location>
</feature>
<sequence length="390" mass="43075">MDLLWQCYSSTYCFFGYGGYKEPMFGSPEFCFLSFLNSAFLFAILFRKIILFGSSKMYLGNLFLVASTAVLAVAAPSLEKSKRAKKFQWFGVNESGAEFGNAALPGQLNKDYVWPPTSTIDTLVGKGMNIFRVPIMMERLIPNSLTGTTNATYKDPMVQYLNYITSKGAYAILDPHNFGRYYGNIISDYAGFKAWWKTAATLFKDNDKIIFDCNNEPHDMGSVSTSQLMQACIDGVRASGATKQYIFVEGTSWSGAWTWVSSGNGADLLNLKDPQDKLIYEMHQYLDTDGSGTSETCVSSTIGSERLAAATAWLKSNKKKAILGEFAGGANTQCTNAVKDLLTYMGANTDVWLGALWWGGGPWWGNYIYSMEPPSGTCYSSFLPVLQSLM</sequence>
<keyword evidence="10" id="KW-1185">Reference proteome</keyword>
<organism evidence="9 10">
    <name type="scientific">Hymenoscyphus albidus</name>
    <dbReference type="NCBI Taxonomy" id="595503"/>
    <lineage>
        <taxon>Eukaryota</taxon>
        <taxon>Fungi</taxon>
        <taxon>Dikarya</taxon>
        <taxon>Ascomycota</taxon>
        <taxon>Pezizomycotina</taxon>
        <taxon>Leotiomycetes</taxon>
        <taxon>Helotiales</taxon>
        <taxon>Helotiaceae</taxon>
        <taxon>Hymenoscyphus</taxon>
    </lineage>
</organism>
<gene>
    <name evidence="9" type="ORF">HYALB_00002873</name>
</gene>
<dbReference type="OrthoDB" id="5823761at2759"/>
<dbReference type="InterPro" id="IPR001547">
    <property type="entry name" value="Glyco_hydro_5"/>
</dbReference>
<evidence type="ECO:0000256" key="7">
    <source>
        <dbReference type="SAM" id="Phobius"/>
    </source>
</evidence>
<comment type="similarity">
    <text evidence="2 6">Belongs to the glycosyl hydrolase 5 (cellulase A) family.</text>
</comment>
<evidence type="ECO:0000256" key="1">
    <source>
        <dbReference type="ARBA" id="ARBA00000966"/>
    </source>
</evidence>
<dbReference type="GO" id="GO:0008810">
    <property type="term" value="F:cellulase activity"/>
    <property type="evidence" value="ECO:0007669"/>
    <property type="project" value="UniProtKB-EC"/>
</dbReference>
<dbReference type="GO" id="GO:0009251">
    <property type="term" value="P:glucan catabolic process"/>
    <property type="evidence" value="ECO:0007669"/>
    <property type="project" value="TreeGrafter"/>
</dbReference>
<name>A0A9N9Q3M7_9HELO</name>
<keyword evidence="5 6" id="KW-0326">Glycosidase</keyword>
<dbReference type="SUPFAM" id="SSF51445">
    <property type="entry name" value="(Trans)glycosidases"/>
    <property type="match status" value="1"/>
</dbReference>
<protein>
    <recommendedName>
        <fullName evidence="3">cellulase</fullName>
        <ecNumber evidence="3">3.2.1.4</ecNumber>
    </recommendedName>
</protein>
<dbReference type="InterPro" id="IPR017853">
    <property type="entry name" value="GH"/>
</dbReference>
<evidence type="ECO:0000256" key="2">
    <source>
        <dbReference type="ARBA" id="ARBA00005641"/>
    </source>
</evidence>
<evidence type="ECO:0000259" key="8">
    <source>
        <dbReference type="Pfam" id="PF00150"/>
    </source>
</evidence>
<evidence type="ECO:0000313" key="9">
    <source>
        <dbReference type="EMBL" id="CAG8973547.1"/>
    </source>
</evidence>
<keyword evidence="7" id="KW-0472">Membrane</keyword>
<keyword evidence="7" id="KW-1133">Transmembrane helix</keyword>
<feature type="transmembrane region" description="Helical" evidence="7">
    <location>
        <begin position="58"/>
        <end position="78"/>
    </location>
</feature>
<keyword evidence="4 6" id="KW-0378">Hydrolase</keyword>
<evidence type="ECO:0000256" key="4">
    <source>
        <dbReference type="ARBA" id="ARBA00022801"/>
    </source>
</evidence>
<dbReference type="Proteomes" id="UP000701801">
    <property type="component" value="Unassembled WGS sequence"/>
</dbReference>
<evidence type="ECO:0000313" key="10">
    <source>
        <dbReference type="Proteomes" id="UP000701801"/>
    </source>
</evidence>
<proteinExistence type="inferred from homology"/>
<accession>A0A9N9Q3M7</accession>
<evidence type="ECO:0000256" key="3">
    <source>
        <dbReference type="ARBA" id="ARBA00012601"/>
    </source>
</evidence>
<dbReference type="EMBL" id="CAJVRM010000072">
    <property type="protein sequence ID" value="CAG8973547.1"/>
    <property type="molecule type" value="Genomic_DNA"/>
</dbReference>